<dbReference type="Pfam" id="PF18911">
    <property type="entry name" value="PKD_4"/>
    <property type="match status" value="1"/>
</dbReference>
<dbReference type="Gene3D" id="2.60.40.10">
    <property type="entry name" value="Immunoglobulins"/>
    <property type="match status" value="1"/>
</dbReference>
<dbReference type="Pfam" id="PF13585">
    <property type="entry name" value="CHU_C"/>
    <property type="match status" value="1"/>
</dbReference>
<keyword evidence="1" id="KW-0732">Signal</keyword>
<dbReference type="Gene3D" id="2.60.40.2700">
    <property type="match status" value="1"/>
</dbReference>
<organism evidence="3 4">
    <name type="scientific">Myroides odoratus</name>
    <name type="common">Flavobacterium odoratum</name>
    <dbReference type="NCBI Taxonomy" id="256"/>
    <lineage>
        <taxon>Bacteria</taxon>
        <taxon>Pseudomonadati</taxon>
        <taxon>Bacteroidota</taxon>
        <taxon>Flavobacteriia</taxon>
        <taxon>Flavobacteriales</taxon>
        <taxon>Flavobacteriaceae</taxon>
        <taxon>Myroides</taxon>
    </lineage>
</organism>
<dbReference type="RefSeq" id="WP_002989909.1">
    <property type="nucleotide sequence ID" value="NZ_CP068108.1"/>
</dbReference>
<feature type="signal peptide" evidence="1">
    <location>
        <begin position="1"/>
        <end position="22"/>
    </location>
</feature>
<dbReference type="InterPro" id="IPR035986">
    <property type="entry name" value="PKD_dom_sf"/>
</dbReference>
<dbReference type="EMBL" id="CP068108">
    <property type="protein sequence ID" value="QQU00463.1"/>
    <property type="molecule type" value="Genomic_DNA"/>
</dbReference>
<reference evidence="3 4" key="1">
    <citation type="submission" date="2021-01" db="EMBL/GenBank/DDBJ databases">
        <title>FDA dAtabase for Regulatory Grade micrObial Sequences (FDA-ARGOS): Supporting development and validation of Infectious Disease Dx tests.</title>
        <authorList>
            <person name="Sproer C."/>
            <person name="Gronow S."/>
            <person name="Severitt S."/>
            <person name="Schroder I."/>
            <person name="Tallon L."/>
            <person name="Sadzewicz L."/>
            <person name="Zhao X."/>
            <person name="Boylan J."/>
            <person name="Ott S."/>
            <person name="Bowen H."/>
            <person name="Vavikolanu K."/>
            <person name="Mehta A."/>
            <person name="Aluvathingal J."/>
            <person name="Nadendla S."/>
            <person name="Lowell S."/>
            <person name="Myers T."/>
            <person name="Yan Y."/>
            <person name="Sichtig H."/>
        </authorList>
    </citation>
    <scope>NUCLEOTIDE SEQUENCE [LARGE SCALE GENOMIC DNA]</scope>
    <source>
        <strain evidence="3 4">FDAARGOS_1131</strain>
    </source>
</reference>
<evidence type="ECO:0000313" key="3">
    <source>
        <dbReference type="EMBL" id="QQU00463.1"/>
    </source>
</evidence>
<dbReference type="GeneID" id="93526290"/>
<proteinExistence type="predicted"/>
<evidence type="ECO:0000313" key="4">
    <source>
        <dbReference type="Proteomes" id="UP000596202"/>
    </source>
</evidence>
<dbReference type="InterPro" id="IPR026341">
    <property type="entry name" value="T9SS_type_B"/>
</dbReference>
<dbReference type="SUPFAM" id="SSF49299">
    <property type="entry name" value="PKD domain"/>
    <property type="match status" value="1"/>
</dbReference>
<accession>A0A9Q6Z940</accession>
<name>A0A9Q6Z940_MYROD</name>
<dbReference type="SUPFAM" id="SSF49785">
    <property type="entry name" value="Galactose-binding domain-like"/>
    <property type="match status" value="1"/>
</dbReference>
<gene>
    <name evidence="3" type="ORF">I6I88_01430</name>
</gene>
<evidence type="ECO:0000256" key="1">
    <source>
        <dbReference type="SAM" id="SignalP"/>
    </source>
</evidence>
<feature type="domain" description="PKD" evidence="2">
    <location>
        <begin position="158"/>
        <end position="243"/>
    </location>
</feature>
<dbReference type="InterPro" id="IPR008979">
    <property type="entry name" value="Galactose-bd-like_sf"/>
</dbReference>
<dbReference type="InterPro" id="IPR013783">
    <property type="entry name" value="Ig-like_fold"/>
</dbReference>
<sequence length="1968" mass="219542">MKRFLFFMVFLLTQMSFFQGHAEDLLIFNGRKEICSGTLYDDGGLAGNYQPLQRYEMVLCPDTPGGTMRLDFTSFLLAPGASLEILSGGAPIAGSPFTGRNSPGFISSFAGDGCLTLIFNSDNGPTAPGFSANIMCQMKDCQNIEVLVPRTVPAFDPNTPPTCEEDLGVIKVCAGSEIKLYGDAVFSQSGEDAEYIWSYKFDRQTVERRGKNVTYRFTVPGAYRMKLKVRDRNGCEKEKTFIIQVASSEADITLTSDKPVYCLGEPIKLGATVQLKEEKFTPIKLPCVPVDLPDRPNEFFTSFIEIDYYCDNEKIEGPEDIVDLWMNILHSWYGDLDIIVFAPNGASMYLTKYYGPFANVPFSLGHDFGDGNTQFATYHFSDDAPFPFQDRGPGGVPMAPVVGGSFPAGTYKPWTYLTPNNNFSSFIGSPLNGVWRLQVEDKWNGNSGRLECWDIEFSDRFQKLALTFQPVIANAYWMPHPDLVMENGQMVAKPLFPGEHTYTYVVVDDYGCTHTKDITVTVQDAPVLTEVHNLQACIDDAGVAEFDLNDVITQLNINDTYNIKFYNSERDAQTSNAPIALTQTLNTAVNGFSRTVWVRVDREGMQCFAIDSFELLALRCELDLNELPNLSVCSELAVTTAPFDLTVQTPRVYNNNPNYEVLYFLTQEDANLNRNAIPAANLTAYQGSNGQTIWVRVQNRTQTTEFTLTSFQLFINQVPTMPNIGKIFGCPIEGKTTGVFNFNLTTPVIIAGRPNLEVVYFKTVAGAINNTASEIIHNTANYESATGTIGVRLVNLRTGCYGVYPIELEVAELAEINDSLELFSCSLSTAPNGIGEFDLRQATISLLGDQVSPYIEVKYFRSITDANQNINAIGTTNFVNTVPFSQTIYARVGYARTTCFQVVPVLLTISPKVVVPERILFSMCVDNPNREMVVDLTSKEAEITAQLNGIPYRIDYYTSRIDAENNINSIVNPQNYSSALGRSVWARVEDLNTGCYSLTNIILTPIIMPVIPIVVDYQKCEDPALGSGYTEFDMLDHVTRLIGVQLGLDVRFYASRNEAERQVNALPNRYVNIQQYEQTIYVRFNADTGCTEIRPMKLKALVTPVLNIPADPIAICSVNNDGFGVFDLMSLVNSLQNGDPNIVITFYETEQNAIAGVNAIPNPNQYNNITANNAVVYVRGELAGGCFTVKPLHLTVVATPLNPIDLPNLVTCSDDPFADTGVTFNLRIQDTAILAAQNNSDVQIQYFLNEADALARRNAISVPERYVNLTNNQTIWYRVTSRLSSCFVTGNFKLIANVPLAINNPLPIEICQAELPNTGRGTFDLTIREIAILGRVIDRVTFDYYISHEDALANRNAITNPRQYQNSGNPQTIWIAVNSFNGCRSYTSVTIKVLPLPNANFNPKPIYTCDSSPTHIGIATVDLTVRELEIANQSNNYSFEYYNTKVGAENRDRFDRIIFPDQHVTGTTTVWVRVNSELNGNTGCAVLVPLQVIVRPVPVFEPINFLICEENTTGFHNFNLLDKLAEILNGENPDDFDIYFYLDRNDAERNNIAVAIQPNRTNQTVGFEQIFVRVVRKDTGCHFVGVVNLIVEEKVFAFDISLTDKSRIEKCATPAGPTGTAVFDLNLFTDEIKGAQNIDAADLEVQYFYNNALIDVADLARFRLPIGTHEIVAVIKRAGAQFFCQDETRFTLTVSETPIAPVLQASTLVCIDYNTGKLIDPYTIDSGFKGADYEFQWERRGATGGFTPINGATKSYYVVESIELGNIFRVVVKFKGQQCSNTSNNITINFVEEIKIKIMNTDSKGILGAIDGEERISIIVENPTDTRLFEYALDEGAYQDSRIFYDVLNGTHRVWVRYKDQRSICPQYVDIFVLGYPKFFTPNGDGFNDTWNIPTLKGHPEAVIYIYDRYGKLLSQFNPASGGWDGTFNGKPMPSTDYWFTVEYLEEAKQANQVPRKVQYKGHFSLKR</sequence>
<dbReference type="OrthoDB" id="9765926at2"/>
<dbReference type="Gene3D" id="2.60.120.260">
    <property type="entry name" value="Galactose-binding domain-like"/>
    <property type="match status" value="1"/>
</dbReference>
<dbReference type="Proteomes" id="UP000596202">
    <property type="component" value="Chromosome"/>
</dbReference>
<dbReference type="CDD" id="cd00146">
    <property type="entry name" value="PKD"/>
    <property type="match status" value="1"/>
</dbReference>
<evidence type="ECO:0000259" key="2">
    <source>
        <dbReference type="Pfam" id="PF18911"/>
    </source>
</evidence>
<dbReference type="InterPro" id="IPR000601">
    <property type="entry name" value="PKD_dom"/>
</dbReference>
<dbReference type="NCBIfam" id="TIGR04131">
    <property type="entry name" value="Bac_Flav_CTERM"/>
    <property type="match status" value="1"/>
</dbReference>
<protein>
    <submittedName>
        <fullName evidence="3">T9SS type B sorting domain-containing protein</fullName>
    </submittedName>
</protein>
<feature type="chain" id="PRO_5040196371" evidence="1">
    <location>
        <begin position="23"/>
        <end position="1968"/>
    </location>
</feature>